<keyword evidence="3 5" id="KW-0238">DNA-binding</keyword>
<dbReference type="SUPFAM" id="SSF48498">
    <property type="entry name" value="Tetracyclin repressor-like, C-terminal domain"/>
    <property type="match status" value="1"/>
</dbReference>
<feature type="domain" description="HTH tetR-type" evidence="6">
    <location>
        <begin position="2"/>
        <end position="62"/>
    </location>
</feature>
<dbReference type="InterPro" id="IPR036271">
    <property type="entry name" value="Tet_transcr_reg_TetR-rel_C_sf"/>
</dbReference>
<evidence type="ECO:0000256" key="1">
    <source>
        <dbReference type="ARBA" id="ARBA00022491"/>
    </source>
</evidence>
<dbReference type="Gene3D" id="1.10.10.60">
    <property type="entry name" value="Homeodomain-like"/>
    <property type="match status" value="1"/>
</dbReference>
<keyword evidence="2" id="KW-0805">Transcription regulation</keyword>
<dbReference type="Gene3D" id="1.10.357.10">
    <property type="entry name" value="Tetracycline Repressor, domain 2"/>
    <property type="match status" value="1"/>
</dbReference>
<dbReference type="SUPFAM" id="SSF46689">
    <property type="entry name" value="Homeodomain-like"/>
    <property type="match status" value="1"/>
</dbReference>
<keyword evidence="4" id="KW-0804">Transcription</keyword>
<dbReference type="InterPro" id="IPR003012">
    <property type="entry name" value="Tet_transcr_reg_TetR"/>
</dbReference>
<feature type="DNA-binding region" description="H-T-H motif" evidence="5">
    <location>
        <begin position="25"/>
        <end position="44"/>
    </location>
</feature>
<dbReference type="PROSITE" id="PS50977">
    <property type="entry name" value="HTH_TETR_2"/>
    <property type="match status" value="1"/>
</dbReference>
<dbReference type="Pfam" id="PF02909">
    <property type="entry name" value="TetR_C_1"/>
    <property type="match status" value="1"/>
</dbReference>
<dbReference type="PANTHER" id="PTHR30055">
    <property type="entry name" value="HTH-TYPE TRANSCRIPTIONAL REGULATOR RUTR"/>
    <property type="match status" value="1"/>
</dbReference>
<dbReference type="EMBL" id="BAABKQ010000001">
    <property type="protein sequence ID" value="GAA4817557.1"/>
    <property type="molecule type" value="Genomic_DNA"/>
</dbReference>
<dbReference type="RefSeq" id="WP_200174108.1">
    <property type="nucleotide sequence ID" value="NZ_BAABKQ010000001.1"/>
</dbReference>
<sequence length="216" mass="22910">MQLRRHDVLAGAITILDEYGLADLTMRRLASSLGVQPGALYWHFPNKQTLLAAITDEILTEAATPPTLMPPTPMPSTPMPHSSTADNAAWDVALAALARRMRDALLSHRDGAEVASASYAARLASDAPQEALAAACIDGGMPPHEAGMAARALFSYILGQTMDEQSRMQMDSHGALEESASPLFESPTAGEGFEFGLGLFIGGVRALPTARDLQLP</sequence>
<dbReference type="Proteomes" id="UP001500839">
    <property type="component" value="Unassembled WGS sequence"/>
</dbReference>
<evidence type="ECO:0000313" key="8">
    <source>
        <dbReference type="Proteomes" id="UP001500839"/>
    </source>
</evidence>
<dbReference type="PANTHER" id="PTHR30055:SF151">
    <property type="entry name" value="TRANSCRIPTIONAL REGULATORY PROTEIN"/>
    <property type="match status" value="1"/>
</dbReference>
<evidence type="ECO:0000256" key="2">
    <source>
        <dbReference type="ARBA" id="ARBA00023015"/>
    </source>
</evidence>
<comment type="caution">
    <text evidence="7">The sequence shown here is derived from an EMBL/GenBank/DDBJ whole genome shotgun (WGS) entry which is preliminary data.</text>
</comment>
<evidence type="ECO:0000256" key="5">
    <source>
        <dbReference type="PROSITE-ProRule" id="PRU00335"/>
    </source>
</evidence>
<keyword evidence="1" id="KW-0678">Repressor</keyword>
<organism evidence="7 8">
    <name type="scientific">Tomitella cavernea</name>
    <dbReference type="NCBI Taxonomy" id="1387982"/>
    <lineage>
        <taxon>Bacteria</taxon>
        <taxon>Bacillati</taxon>
        <taxon>Actinomycetota</taxon>
        <taxon>Actinomycetes</taxon>
        <taxon>Mycobacteriales</taxon>
        <taxon>Tomitella</taxon>
    </lineage>
</organism>
<name>A0ABP9CSC2_9ACTN</name>
<dbReference type="Pfam" id="PF00440">
    <property type="entry name" value="TetR_N"/>
    <property type="match status" value="1"/>
</dbReference>
<dbReference type="InterPro" id="IPR004111">
    <property type="entry name" value="Repressor_TetR_C"/>
</dbReference>
<evidence type="ECO:0000259" key="6">
    <source>
        <dbReference type="PROSITE" id="PS50977"/>
    </source>
</evidence>
<evidence type="ECO:0000256" key="4">
    <source>
        <dbReference type="ARBA" id="ARBA00023163"/>
    </source>
</evidence>
<gene>
    <name evidence="7" type="ORF">GCM10023353_25390</name>
</gene>
<dbReference type="PRINTS" id="PR00400">
    <property type="entry name" value="TETREPRESSOR"/>
</dbReference>
<protein>
    <submittedName>
        <fullName evidence="7">TetR/AcrR family transcriptional regulator C-terminal domain-containing protein</fullName>
    </submittedName>
</protein>
<dbReference type="PROSITE" id="PS01081">
    <property type="entry name" value="HTH_TETR_1"/>
    <property type="match status" value="1"/>
</dbReference>
<dbReference type="InterPro" id="IPR023772">
    <property type="entry name" value="DNA-bd_HTH_TetR-type_CS"/>
</dbReference>
<proteinExistence type="predicted"/>
<keyword evidence="8" id="KW-1185">Reference proteome</keyword>
<reference evidence="8" key="1">
    <citation type="journal article" date="2019" name="Int. J. Syst. Evol. Microbiol.">
        <title>The Global Catalogue of Microorganisms (GCM) 10K type strain sequencing project: providing services to taxonomists for standard genome sequencing and annotation.</title>
        <authorList>
            <consortium name="The Broad Institute Genomics Platform"/>
            <consortium name="The Broad Institute Genome Sequencing Center for Infectious Disease"/>
            <person name="Wu L."/>
            <person name="Ma J."/>
        </authorList>
    </citation>
    <scope>NUCLEOTIDE SEQUENCE [LARGE SCALE GENOMIC DNA]</scope>
    <source>
        <strain evidence="8">JCM 18542</strain>
    </source>
</reference>
<dbReference type="InterPro" id="IPR009057">
    <property type="entry name" value="Homeodomain-like_sf"/>
</dbReference>
<evidence type="ECO:0000313" key="7">
    <source>
        <dbReference type="EMBL" id="GAA4817557.1"/>
    </source>
</evidence>
<dbReference type="PRINTS" id="PR00455">
    <property type="entry name" value="HTHTETR"/>
</dbReference>
<dbReference type="InterPro" id="IPR050109">
    <property type="entry name" value="HTH-type_TetR-like_transc_reg"/>
</dbReference>
<evidence type="ECO:0000256" key="3">
    <source>
        <dbReference type="ARBA" id="ARBA00023125"/>
    </source>
</evidence>
<accession>A0ABP9CSC2</accession>
<dbReference type="InterPro" id="IPR001647">
    <property type="entry name" value="HTH_TetR"/>
</dbReference>